<comment type="caution">
    <text evidence="1">The sequence shown here is derived from an EMBL/GenBank/DDBJ whole genome shotgun (WGS) entry which is preliminary data.</text>
</comment>
<evidence type="ECO:0000313" key="2">
    <source>
        <dbReference type="Proteomes" id="UP001056120"/>
    </source>
</evidence>
<organism evidence="1 2">
    <name type="scientific">Smallanthus sonchifolius</name>
    <dbReference type="NCBI Taxonomy" id="185202"/>
    <lineage>
        <taxon>Eukaryota</taxon>
        <taxon>Viridiplantae</taxon>
        <taxon>Streptophyta</taxon>
        <taxon>Embryophyta</taxon>
        <taxon>Tracheophyta</taxon>
        <taxon>Spermatophyta</taxon>
        <taxon>Magnoliopsida</taxon>
        <taxon>eudicotyledons</taxon>
        <taxon>Gunneridae</taxon>
        <taxon>Pentapetalae</taxon>
        <taxon>asterids</taxon>
        <taxon>campanulids</taxon>
        <taxon>Asterales</taxon>
        <taxon>Asteraceae</taxon>
        <taxon>Asteroideae</taxon>
        <taxon>Heliantheae alliance</taxon>
        <taxon>Millerieae</taxon>
        <taxon>Smallanthus</taxon>
    </lineage>
</organism>
<proteinExistence type="predicted"/>
<sequence>MLTRLLLRSLRRPSHLQITTTAATFNLKPLPLSSPTTNPTFLIPFRSFAFSSAEEAAAERRRRKRRLRIEPPLHALQRDPNAPRLDATLTSRTPLQPSSDLASASTTASNP</sequence>
<protein>
    <submittedName>
        <fullName evidence="1">Uncharacterized protein</fullName>
    </submittedName>
</protein>
<gene>
    <name evidence="1" type="ORF">L1987_78087</name>
</gene>
<reference evidence="2" key="1">
    <citation type="journal article" date="2022" name="Mol. Ecol. Resour.">
        <title>The genomes of chicory, endive, great burdock and yacon provide insights into Asteraceae palaeo-polyploidization history and plant inulin production.</title>
        <authorList>
            <person name="Fan W."/>
            <person name="Wang S."/>
            <person name="Wang H."/>
            <person name="Wang A."/>
            <person name="Jiang F."/>
            <person name="Liu H."/>
            <person name="Zhao H."/>
            <person name="Xu D."/>
            <person name="Zhang Y."/>
        </authorList>
    </citation>
    <scope>NUCLEOTIDE SEQUENCE [LARGE SCALE GENOMIC DNA]</scope>
    <source>
        <strain evidence="2">cv. Yunnan</strain>
    </source>
</reference>
<dbReference type="EMBL" id="CM042043">
    <property type="protein sequence ID" value="KAI3695099.1"/>
    <property type="molecule type" value="Genomic_DNA"/>
</dbReference>
<evidence type="ECO:0000313" key="1">
    <source>
        <dbReference type="EMBL" id="KAI3695099.1"/>
    </source>
</evidence>
<accession>A0ACB8ZAV8</accession>
<keyword evidence="2" id="KW-1185">Reference proteome</keyword>
<name>A0ACB8ZAV8_9ASTR</name>
<reference evidence="1 2" key="2">
    <citation type="journal article" date="2022" name="Mol. Ecol. Resour.">
        <title>The genomes of chicory, endive, great burdock and yacon provide insights into Asteraceae paleo-polyploidization history and plant inulin production.</title>
        <authorList>
            <person name="Fan W."/>
            <person name="Wang S."/>
            <person name="Wang H."/>
            <person name="Wang A."/>
            <person name="Jiang F."/>
            <person name="Liu H."/>
            <person name="Zhao H."/>
            <person name="Xu D."/>
            <person name="Zhang Y."/>
        </authorList>
    </citation>
    <scope>NUCLEOTIDE SEQUENCE [LARGE SCALE GENOMIC DNA]</scope>
    <source>
        <strain evidence="2">cv. Yunnan</strain>
        <tissue evidence="1">Leaves</tissue>
    </source>
</reference>
<dbReference type="Proteomes" id="UP001056120">
    <property type="component" value="Linkage Group LG26"/>
</dbReference>